<keyword evidence="6" id="KW-0479">Metal-binding</keyword>
<dbReference type="PANTHER" id="PTHR46173:SF1">
    <property type="entry name" value="CCA TRNA NUCLEOTIDYLTRANSFERASE 1, MITOCHONDRIAL"/>
    <property type="match status" value="1"/>
</dbReference>
<evidence type="ECO:0000256" key="2">
    <source>
        <dbReference type="ARBA" id="ARBA00007265"/>
    </source>
</evidence>
<protein>
    <recommendedName>
        <fullName evidence="14">Poly A polymerase head domain-containing protein</fullName>
    </recommendedName>
</protein>
<evidence type="ECO:0000259" key="10">
    <source>
        <dbReference type="Pfam" id="PF01743"/>
    </source>
</evidence>
<evidence type="ECO:0000313" key="13">
    <source>
        <dbReference type="Proteomes" id="UP001189429"/>
    </source>
</evidence>
<dbReference type="SUPFAM" id="SSF81891">
    <property type="entry name" value="Poly A polymerase C-terminal region-like"/>
    <property type="match status" value="1"/>
</dbReference>
<dbReference type="InterPro" id="IPR043519">
    <property type="entry name" value="NT_sf"/>
</dbReference>
<dbReference type="SUPFAM" id="SSF81301">
    <property type="entry name" value="Nucleotidyltransferase"/>
    <property type="match status" value="1"/>
</dbReference>
<dbReference type="Pfam" id="PF12627">
    <property type="entry name" value="PolyA_pol_RNAbd"/>
    <property type="match status" value="1"/>
</dbReference>
<evidence type="ECO:0008006" key="14">
    <source>
        <dbReference type="Google" id="ProtNLM"/>
    </source>
</evidence>
<dbReference type="Pfam" id="PF01743">
    <property type="entry name" value="PolyA_pol"/>
    <property type="match status" value="1"/>
</dbReference>
<dbReference type="InterPro" id="IPR032828">
    <property type="entry name" value="PolyA_RNA-bd"/>
</dbReference>
<comment type="caution">
    <text evidence="12">The sequence shown here is derived from an EMBL/GenBank/DDBJ whole genome shotgun (WGS) entry which is preliminary data.</text>
</comment>
<accession>A0ABN9RK16</accession>
<evidence type="ECO:0000256" key="7">
    <source>
        <dbReference type="ARBA" id="ARBA00022741"/>
    </source>
</evidence>
<name>A0ABN9RK16_9DINO</name>
<evidence type="ECO:0000259" key="11">
    <source>
        <dbReference type="Pfam" id="PF12627"/>
    </source>
</evidence>
<comment type="similarity">
    <text evidence="2 9">Belongs to the tRNA nucleotidyltransferase/poly(A) polymerase family.</text>
</comment>
<reference evidence="12" key="1">
    <citation type="submission" date="2023-10" db="EMBL/GenBank/DDBJ databases">
        <authorList>
            <person name="Chen Y."/>
            <person name="Shah S."/>
            <person name="Dougan E. K."/>
            <person name="Thang M."/>
            <person name="Chan C."/>
        </authorList>
    </citation>
    <scope>NUCLEOTIDE SEQUENCE [LARGE SCALE GENOMIC DNA]</scope>
</reference>
<evidence type="ECO:0000256" key="8">
    <source>
        <dbReference type="ARBA" id="ARBA00022842"/>
    </source>
</evidence>
<evidence type="ECO:0000313" key="12">
    <source>
        <dbReference type="EMBL" id="CAK0819198.1"/>
    </source>
</evidence>
<keyword evidence="5" id="KW-0548">Nucleotidyltransferase</keyword>
<dbReference type="CDD" id="cd05398">
    <property type="entry name" value="NT_ClassII-CCAase"/>
    <property type="match status" value="1"/>
</dbReference>
<keyword evidence="13" id="KW-1185">Reference proteome</keyword>
<keyword evidence="9" id="KW-0694">RNA-binding</keyword>
<comment type="cofactor">
    <cofactor evidence="1">
        <name>Mg(2+)</name>
        <dbReference type="ChEBI" id="CHEBI:18420"/>
    </cofactor>
</comment>
<keyword evidence="7" id="KW-0547">Nucleotide-binding</keyword>
<gene>
    <name evidence="12" type="ORF">PCOR1329_LOCUS21244</name>
</gene>
<dbReference type="PANTHER" id="PTHR46173">
    <property type="entry name" value="CCA TRNA NUCLEOTIDYLTRANSFERASE 1, MITOCHONDRIAL"/>
    <property type="match status" value="1"/>
</dbReference>
<dbReference type="Gene3D" id="1.10.3090.10">
    <property type="entry name" value="cca-adding enzyme, domain 2"/>
    <property type="match status" value="1"/>
</dbReference>
<sequence length="499" mass="51806">RWALAAGGAPGSAAARRASAAVRARGGLAGASAPGESAAAGPCGSFATAGLEALPAPAALRAWAEALPPDFRRFAAAVEARGPGHRVWVVGGALRDLLSGAATPREVDLCTTLSAAEMLEAFPESRGTGEQFGTVTIHYGELEPMECTALRADSAAYSDGRRPDSVDFVTSLRLDLARRDFTVNAIALDVERLLVYDPFGGSSDCADGALRAVGEAAERLAQDGLRIMRGYRLLGAVAAGLPPRQPDAALSAALRGAGAQVSSISRERVTDELRRILGGHSPAEVAARMAEDGVLAPTLAELGPAEAGLLALGAWQRAGGMEVGSWLCPLALLLGPATDGAAEAAGQELKLTKKDQQELLWRRRCLSRVPDASDLGSVRCYMTALGVEEAASQLRLERAWAVAVGGELAAANVDAVVRAAAGLRPGSVAPRPLADGRWVMQEAGCKGPRVGLLKDWLYYEQVVRDVQDAAGMKAVLAELAWEDAHPGDIPRVAWPPGSG</sequence>
<evidence type="ECO:0000256" key="5">
    <source>
        <dbReference type="ARBA" id="ARBA00022695"/>
    </source>
</evidence>
<evidence type="ECO:0000256" key="9">
    <source>
        <dbReference type="RuleBase" id="RU003953"/>
    </source>
</evidence>
<feature type="domain" description="Poly A polymerase head" evidence="10">
    <location>
        <begin position="87"/>
        <end position="211"/>
    </location>
</feature>
<evidence type="ECO:0000256" key="6">
    <source>
        <dbReference type="ARBA" id="ARBA00022723"/>
    </source>
</evidence>
<dbReference type="InterPro" id="IPR002646">
    <property type="entry name" value="PolA_pol_head_dom"/>
</dbReference>
<dbReference type="Proteomes" id="UP001189429">
    <property type="component" value="Unassembled WGS sequence"/>
</dbReference>
<keyword evidence="3 9" id="KW-0808">Transferase</keyword>
<feature type="non-terminal residue" evidence="12">
    <location>
        <position position="1"/>
    </location>
</feature>
<keyword evidence="4" id="KW-0819">tRNA processing</keyword>
<evidence type="ECO:0000256" key="3">
    <source>
        <dbReference type="ARBA" id="ARBA00022679"/>
    </source>
</evidence>
<dbReference type="InterPro" id="IPR050264">
    <property type="entry name" value="Bact_CCA-adding_enz_type3_sf"/>
</dbReference>
<feature type="domain" description="tRNA nucleotidyltransferase/poly(A) polymerase RNA and SrmB- binding" evidence="11">
    <location>
        <begin position="251"/>
        <end position="301"/>
    </location>
</feature>
<dbReference type="Gene3D" id="3.30.460.10">
    <property type="entry name" value="Beta Polymerase, domain 2"/>
    <property type="match status" value="1"/>
</dbReference>
<keyword evidence="8" id="KW-0460">Magnesium</keyword>
<evidence type="ECO:0000256" key="4">
    <source>
        <dbReference type="ARBA" id="ARBA00022694"/>
    </source>
</evidence>
<proteinExistence type="inferred from homology"/>
<evidence type="ECO:0000256" key="1">
    <source>
        <dbReference type="ARBA" id="ARBA00001946"/>
    </source>
</evidence>
<dbReference type="EMBL" id="CAUYUJ010006971">
    <property type="protein sequence ID" value="CAK0819198.1"/>
    <property type="molecule type" value="Genomic_DNA"/>
</dbReference>
<organism evidence="12 13">
    <name type="scientific">Prorocentrum cordatum</name>
    <dbReference type="NCBI Taxonomy" id="2364126"/>
    <lineage>
        <taxon>Eukaryota</taxon>
        <taxon>Sar</taxon>
        <taxon>Alveolata</taxon>
        <taxon>Dinophyceae</taxon>
        <taxon>Prorocentrales</taxon>
        <taxon>Prorocentraceae</taxon>
        <taxon>Prorocentrum</taxon>
    </lineage>
</organism>